<feature type="compositionally biased region" description="Basic residues" evidence="1">
    <location>
        <begin position="698"/>
        <end position="712"/>
    </location>
</feature>
<protein>
    <submittedName>
        <fullName evidence="2">Uncharacterized protein</fullName>
    </submittedName>
</protein>
<evidence type="ECO:0000313" key="3">
    <source>
        <dbReference type="Proteomes" id="UP001363151"/>
    </source>
</evidence>
<feature type="compositionally biased region" description="Low complexity" evidence="1">
    <location>
        <begin position="714"/>
        <end position="723"/>
    </location>
</feature>
<accession>A0ABR1GBA6</accession>
<feature type="compositionally biased region" description="Low complexity" evidence="1">
    <location>
        <begin position="245"/>
        <end position="255"/>
    </location>
</feature>
<organism evidence="2 3">
    <name type="scientific">Aureococcus anophagefferens</name>
    <name type="common">Harmful bloom alga</name>
    <dbReference type="NCBI Taxonomy" id="44056"/>
    <lineage>
        <taxon>Eukaryota</taxon>
        <taxon>Sar</taxon>
        <taxon>Stramenopiles</taxon>
        <taxon>Ochrophyta</taxon>
        <taxon>Pelagophyceae</taxon>
        <taxon>Pelagomonadales</taxon>
        <taxon>Pelagomonadaceae</taxon>
        <taxon>Aureococcus</taxon>
    </lineage>
</organism>
<feature type="region of interest" description="Disordered" evidence="1">
    <location>
        <begin position="234"/>
        <end position="255"/>
    </location>
</feature>
<feature type="region of interest" description="Disordered" evidence="1">
    <location>
        <begin position="579"/>
        <end position="623"/>
    </location>
</feature>
<evidence type="ECO:0000313" key="2">
    <source>
        <dbReference type="EMBL" id="KAK7253371.1"/>
    </source>
</evidence>
<feature type="region of interest" description="Disordered" evidence="1">
    <location>
        <begin position="300"/>
        <end position="362"/>
    </location>
</feature>
<evidence type="ECO:0000256" key="1">
    <source>
        <dbReference type="SAM" id="MobiDB-lite"/>
    </source>
</evidence>
<feature type="compositionally biased region" description="Low complexity" evidence="1">
    <location>
        <begin position="580"/>
        <end position="590"/>
    </location>
</feature>
<feature type="compositionally biased region" description="Basic residues" evidence="1">
    <location>
        <begin position="724"/>
        <end position="735"/>
    </location>
</feature>
<proteinExistence type="predicted"/>
<comment type="caution">
    <text evidence="2">The sequence shown here is derived from an EMBL/GenBank/DDBJ whole genome shotgun (WGS) entry which is preliminary data.</text>
</comment>
<gene>
    <name evidence="2" type="ORF">SO694_00001535</name>
</gene>
<keyword evidence="3" id="KW-1185">Reference proteome</keyword>
<feature type="region of interest" description="Disordered" evidence="1">
    <location>
        <begin position="692"/>
        <end position="815"/>
    </location>
</feature>
<sequence>MEQIVAAKEVARKQSTRMSIRGFAKSFRRSSQAPERAPAPTVAEAAPSPLTPEFCALPEMPENREGVILDNRHPMRLTYGERVPLRTSPDGDEVTTSVVEFYCGVQPRPKRDGGSALRVPNIYAGRTFIVEPRHVVGRVGVLSVVRLPGDCGDATSNDKSLVGASIFLLPDPGRQQSGLPNLPKERDILTTFDLAAFSEKLDERADVTSPGCRAWLTNPVKAWKVAPARVIVSRPPSATTRDDGAAAAPASAPDALTSEKAAVELQRFVVRDSARDLNALATSAQSQAPAPTMPAQIAEEPAVAEAAAEPREPPSDDESLELGPVTFRTFERLSAPTKPAEKPKPADVSEPAADDDDDEDLGPVTFGCFSKIHTSETFRANKASQERIAAELVAQRDARARADELAAHFGDWEDSDGDGEDAEPVRFEHFRRLSARARASMDAKAAALAREAAEAEERRKRDAALAAHFGDWEDSDDESSLAEPVTFATFQSLSTRELVGTSDVSKPAADACRVSLLLARRAADRADEETAARDASRRLSVAAAEAARVADFLRLKQERDEDLDRVAANEAALDAKRALRAAPAAPPDARGSMVAQAPAINDLDDGWRRSDAGDDDDGAPYDDARASMVTQGRRMSAAALASLQLAERFAKEAADEEARASKVRRASQAAEQAEALARLRAERAAAARASAAAAAAARTRRTAASRAPRPRPRASPSSSTGAGRRSRAPRPRPPRPRASSRCWTGRGGRRSGARAEERARARASTRLGSPAPKPPGKKKSPATEKKSRWGGQPVEAAGPAKSKRVLAAEKGKRDR</sequence>
<reference evidence="2 3" key="1">
    <citation type="submission" date="2024-03" db="EMBL/GenBank/DDBJ databases">
        <title>Aureococcus anophagefferens CCMP1851 and Kratosvirus quantuckense: Draft genome of a second virus-susceptible host strain in the model system.</title>
        <authorList>
            <person name="Chase E."/>
            <person name="Truchon A.R."/>
            <person name="Schepens W."/>
            <person name="Wilhelm S.W."/>
        </authorList>
    </citation>
    <scope>NUCLEOTIDE SEQUENCE [LARGE SCALE GENOMIC DNA]</scope>
    <source>
        <strain evidence="2 3">CCMP1851</strain>
    </source>
</reference>
<feature type="compositionally biased region" description="Acidic residues" evidence="1">
    <location>
        <begin position="352"/>
        <end position="361"/>
    </location>
</feature>
<feature type="region of interest" description="Disordered" evidence="1">
    <location>
        <begin position="21"/>
        <end position="47"/>
    </location>
</feature>
<feature type="compositionally biased region" description="Basic and acidic residues" evidence="1">
    <location>
        <begin position="806"/>
        <end position="815"/>
    </location>
</feature>
<dbReference type="Proteomes" id="UP001363151">
    <property type="component" value="Unassembled WGS sequence"/>
</dbReference>
<dbReference type="EMBL" id="JBBJCI010000035">
    <property type="protein sequence ID" value="KAK7253371.1"/>
    <property type="molecule type" value="Genomic_DNA"/>
</dbReference>
<name>A0ABR1GBA6_AURAN</name>